<evidence type="ECO:0000256" key="3">
    <source>
        <dbReference type="ARBA" id="ARBA00009136"/>
    </source>
</evidence>
<evidence type="ECO:0000256" key="7">
    <source>
        <dbReference type="ARBA" id="ARBA00022670"/>
    </source>
</evidence>
<keyword evidence="8" id="KW-0064">Aspartyl protease</keyword>
<dbReference type="GO" id="GO:0005737">
    <property type="term" value="C:cytoplasm"/>
    <property type="evidence" value="ECO:0007669"/>
    <property type="project" value="UniProtKB-SubCell"/>
</dbReference>
<dbReference type="InterPro" id="IPR019103">
    <property type="entry name" value="Peptidase_aspartic_DDI1-type"/>
</dbReference>
<evidence type="ECO:0000256" key="1">
    <source>
        <dbReference type="ARBA" id="ARBA00003231"/>
    </source>
</evidence>
<keyword evidence="7" id="KW-0645">Protease</keyword>
<dbReference type="CDD" id="cd14309">
    <property type="entry name" value="UBA_scDdi1_like"/>
    <property type="match status" value="1"/>
</dbReference>
<evidence type="ECO:0000256" key="10">
    <source>
        <dbReference type="SAM" id="MobiDB-lite"/>
    </source>
</evidence>
<dbReference type="AlphaFoldDB" id="A0AAD5USQ9"/>
<dbReference type="SUPFAM" id="SSF54236">
    <property type="entry name" value="Ubiquitin-like"/>
    <property type="match status" value="1"/>
</dbReference>
<dbReference type="InterPro" id="IPR015940">
    <property type="entry name" value="UBA"/>
</dbReference>
<dbReference type="InterPro" id="IPR000626">
    <property type="entry name" value="Ubiquitin-like_dom"/>
</dbReference>
<dbReference type="Gene3D" id="3.10.20.90">
    <property type="entry name" value="Phosphatidylinositol 3-kinase Catalytic Subunit, Chain A, domain 1"/>
    <property type="match status" value="1"/>
</dbReference>
<dbReference type="GO" id="GO:0006508">
    <property type="term" value="P:proteolysis"/>
    <property type="evidence" value="ECO:0007669"/>
    <property type="project" value="UniProtKB-KW"/>
</dbReference>
<accession>A0AAD5USQ9</accession>
<evidence type="ECO:0000259" key="11">
    <source>
        <dbReference type="PROSITE" id="PS50030"/>
    </source>
</evidence>
<dbReference type="PANTHER" id="PTHR15397">
    <property type="entry name" value="SODIUM-GLUCOSE COTRANSPORTER REGULATORY PROTEIN -RELATED"/>
    <property type="match status" value="1"/>
</dbReference>
<comment type="similarity">
    <text evidence="3">Belongs to the DDI1 family.</text>
</comment>
<dbReference type="FunFam" id="2.40.70.10:FF:000005">
    <property type="entry name" value="DNA damage inducible 1 homolog 2"/>
    <property type="match status" value="1"/>
</dbReference>
<dbReference type="PROSITE" id="PS50053">
    <property type="entry name" value="UBIQUITIN_2"/>
    <property type="match status" value="1"/>
</dbReference>
<protein>
    <recommendedName>
        <fullName evidence="5">DNA damage-inducible protein 1</fullName>
    </recommendedName>
</protein>
<evidence type="ECO:0000313" key="14">
    <source>
        <dbReference type="Proteomes" id="UP001210925"/>
    </source>
</evidence>
<dbReference type="Gene3D" id="1.10.8.10">
    <property type="entry name" value="DNA helicase RuvA subunit, C-terminal domain"/>
    <property type="match status" value="1"/>
</dbReference>
<dbReference type="PANTHER" id="PTHR15397:SF3">
    <property type="entry name" value="DNA DAMAGE INDUCIBLE 1 HOMOLOG 2"/>
    <property type="match status" value="1"/>
</dbReference>
<dbReference type="InterPro" id="IPR021109">
    <property type="entry name" value="Peptidase_aspartic_dom_sf"/>
</dbReference>
<dbReference type="CDD" id="cd01796">
    <property type="entry name" value="Ubl_Ddi1_like"/>
    <property type="match status" value="1"/>
</dbReference>
<dbReference type="InterPro" id="IPR033882">
    <property type="entry name" value="DDI1_N"/>
</dbReference>
<sequence>MRITITTEDGQIHTLDVDQDMEILNLKALIEADMQFSTTSQQLYHNGNLLSNDKATIRNAGIAQDDILLVRILAQAISQAEQVRRRILADPTLRFQMIQQYPPMEQALNNPQQFERIFNEMQRQAQMQRQAISVSDDPFDIESQRRIEEEIRKQNIQQNLGNAMEHHPESFGRVIMLYINVTVNGHPVKAFVDSGAQATIMSPECAEKCHVMHLLDDRFAGIAKGVGTAKILGRIHSTQIKVGNQFLHCSLTVMEGKDVDLLFGLDMLKRHQACIDLEKNVLRINGEEVPFLSEHELPDKAKEPLPKDQTPESSQPPPSKYPEEVIKNLVALGVSREEVISALDAAGGNPDVAAGLLFQ</sequence>
<dbReference type="PROSITE" id="PS50030">
    <property type="entry name" value="UBA"/>
    <property type="match status" value="1"/>
</dbReference>
<evidence type="ECO:0000313" key="13">
    <source>
        <dbReference type="EMBL" id="KAJ3262611.1"/>
    </source>
</evidence>
<feature type="domain" description="UBA" evidence="11">
    <location>
        <begin position="320"/>
        <end position="359"/>
    </location>
</feature>
<evidence type="ECO:0000256" key="6">
    <source>
        <dbReference type="ARBA" id="ARBA00022490"/>
    </source>
</evidence>
<dbReference type="Gene3D" id="2.40.70.10">
    <property type="entry name" value="Acid Proteases"/>
    <property type="match status" value="1"/>
</dbReference>
<dbReference type="SUPFAM" id="SSF46934">
    <property type="entry name" value="UBA-like"/>
    <property type="match status" value="1"/>
</dbReference>
<dbReference type="SMART" id="SM00165">
    <property type="entry name" value="UBA"/>
    <property type="match status" value="1"/>
</dbReference>
<keyword evidence="6" id="KW-0963">Cytoplasm</keyword>
<evidence type="ECO:0000259" key="12">
    <source>
        <dbReference type="PROSITE" id="PS50053"/>
    </source>
</evidence>
<dbReference type="InterPro" id="IPR009060">
    <property type="entry name" value="UBA-like_sf"/>
</dbReference>
<comment type="function">
    <text evidence="1">Probable aspartic protease. May be involved in the regulation of exocytosis. Acts as a linker between the 19S proteasome and polyubiquitinated proteins via UBA domain interactions with ubiquitin for their subsequent degradation. Required for S-phase checkpoint control.</text>
</comment>
<proteinExistence type="inferred from homology"/>
<keyword evidence="9" id="KW-0378">Hydrolase</keyword>
<evidence type="ECO:0000256" key="9">
    <source>
        <dbReference type="ARBA" id="ARBA00022801"/>
    </source>
</evidence>
<comment type="caution">
    <text evidence="13">The sequence shown here is derived from an EMBL/GenBank/DDBJ whole genome shotgun (WGS) entry which is preliminary data.</text>
</comment>
<dbReference type="InterPro" id="IPR029071">
    <property type="entry name" value="Ubiquitin-like_domsf"/>
</dbReference>
<organism evidence="13 14">
    <name type="scientific">Boothiomyces macroporosus</name>
    <dbReference type="NCBI Taxonomy" id="261099"/>
    <lineage>
        <taxon>Eukaryota</taxon>
        <taxon>Fungi</taxon>
        <taxon>Fungi incertae sedis</taxon>
        <taxon>Chytridiomycota</taxon>
        <taxon>Chytridiomycota incertae sedis</taxon>
        <taxon>Chytridiomycetes</taxon>
        <taxon>Rhizophydiales</taxon>
        <taxon>Terramycetaceae</taxon>
        <taxon>Boothiomyces</taxon>
    </lineage>
</organism>
<dbReference type="Proteomes" id="UP001210925">
    <property type="component" value="Unassembled WGS sequence"/>
</dbReference>
<dbReference type="EMBL" id="JADGKB010000001">
    <property type="protein sequence ID" value="KAJ3262611.1"/>
    <property type="molecule type" value="Genomic_DNA"/>
</dbReference>
<dbReference type="SMART" id="SM00213">
    <property type="entry name" value="UBQ"/>
    <property type="match status" value="1"/>
</dbReference>
<name>A0AAD5USQ9_9FUNG</name>
<feature type="compositionally biased region" description="Basic and acidic residues" evidence="10">
    <location>
        <begin position="293"/>
        <end position="310"/>
    </location>
</feature>
<evidence type="ECO:0000256" key="5">
    <source>
        <dbReference type="ARBA" id="ARBA00021491"/>
    </source>
</evidence>
<keyword evidence="14" id="KW-1185">Reference proteome</keyword>
<dbReference type="GO" id="GO:0004190">
    <property type="term" value="F:aspartic-type endopeptidase activity"/>
    <property type="evidence" value="ECO:0007669"/>
    <property type="project" value="UniProtKB-KW"/>
</dbReference>
<comment type="subcellular location">
    <subcellularLocation>
        <location evidence="2">Cytoplasm</location>
    </subcellularLocation>
</comment>
<evidence type="ECO:0000256" key="8">
    <source>
        <dbReference type="ARBA" id="ARBA00022750"/>
    </source>
</evidence>
<evidence type="ECO:0000256" key="4">
    <source>
        <dbReference type="ARBA" id="ARBA00011128"/>
    </source>
</evidence>
<dbReference type="Pfam" id="PF00240">
    <property type="entry name" value="ubiquitin"/>
    <property type="match status" value="1"/>
</dbReference>
<evidence type="ECO:0000256" key="2">
    <source>
        <dbReference type="ARBA" id="ARBA00004496"/>
    </source>
</evidence>
<feature type="region of interest" description="Disordered" evidence="10">
    <location>
        <begin position="293"/>
        <end position="323"/>
    </location>
</feature>
<comment type="subunit">
    <text evidence="4">Binds ubiquitin and polyubiquitinated proteins.</text>
</comment>
<dbReference type="CDD" id="cd05479">
    <property type="entry name" value="RP_DDI"/>
    <property type="match status" value="1"/>
</dbReference>
<feature type="domain" description="Ubiquitin-like" evidence="12">
    <location>
        <begin position="1"/>
        <end position="70"/>
    </location>
</feature>
<reference evidence="13" key="1">
    <citation type="submission" date="2020-05" db="EMBL/GenBank/DDBJ databases">
        <title>Phylogenomic resolution of chytrid fungi.</title>
        <authorList>
            <person name="Stajich J.E."/>
            <person name="Amses K."/>
            <person name="Simmons R."/>
            <person name="Seto K."/>
            <person name="Myers J."/>
            <person name="Bonds A."/>
            <person name="Quandt C.A."/>
            <person name="Barry K."/>
            <person name="Liu P."/>
            <person name="Grigoriev I."/>
            <person name="Longcore J.E."/>
            <person name="James T.Y."/>
        </authorList>
    </citation>
    <scope>NUCLEOTIDE SEQUENCE</scope>
    <source>
        <strain evidence="13">PLAUS21</strain>
    </source>
</reference>
<dbReference type="Pfam" id="PF09668">
    <property type="entry name" value="Asp_protease"/>
    <property type="match status" value="1"/>
</dbReference>
<dbReference type="SUPFAM" id="SSF50630">
    <property type="entry name" value="Acid proteases"/>
    <property type="match status" value="1"/>
</dbReference>
<gene>
    <name evidence="13" type="primary">DDI1</name>
    <name evidence="13" type="ORF">HK103_000140</name>
</gene>